<proteinExistence type="predicted"/>
<dbReference type="GO" id="GO:0015031">
    <property type="term" value="P:protein transport"/>
    <property type="evidence" value="ECO:0007669"/>
    <property type="project" value="UniProtKB-KW"/>
</dbReference>
<dbReference type="PANTHER" id="PTHR34982">
    <property type="entry name" value="YOP PROTEINS TRANSLOCATION PROTEIN L"/>
    <property type="match status" value="1"/>
</dbReference>
<comment type="caution">
    <text evidence="3">The sequence shown here is derived from an EMBL/GenBank/DDBJ whole genome shotgun (WGS) entry which is preliminary data.</text>
</comment>
<dbReference type="InterPro" id="IPR051472">
    <property type="entry name" value="T3SS_Stator/FliH"/>
</dbReference>
<protein>
    <submittedName>
        <fullName evidence="3">Uncharacterized protein</fullName>
    </submittedName>
</protein>
<evidence type="ECO:0000256" key="1">
    <source>
        <dbReference type="ARBA" id="ARBA00022448"/>
    </source>
</evidence>
<name>A0A327K4Z3_9BRAD</name>
<dbReference type="EMBL" id="NPEU01000361">
    <property type="protein sequence ID" value="RAI33421.1"/>
    <property type="molecule type" value="Genomic_DNA"/>
</dbReference>
<accession>A0A327K4Z3</accession>
<dbReference type="NCBIfam" id="NF004690">
    <property type="entry name" value="PRK06032.1-1"/>
    <property type="match status" value="1"/>
</dbReference>
<dbReference type="Proteomes" id="UP000248863">
    <property type="component" value="Unassembled WGS sequence"/>
</dbReference>
<dbReference type="AlphaFoldDB" id="A0A327K4Z3"/>
<dbReference type="PANTHER" id="PTHR34982:SF1">
    <property type="entry name" value="FLAGELLAR ASSEMBLY PROTEIN FLIH"/>
    <property type="match status" value="1"/>
</dbReference>
<sequence length="209" mass="21977">MNAPAKFLFDLDFAAPTKAKAEPTISPEDHEAAIAAAEKRGYQKGLTAAEVQTRTQAERQTAAAFDRIAAAMGIAAAQLPAITTKLEADAVEVATAIARKLAPALIAEEPFAEIGALMSACLGELLSAPHVVVRVNEALYDLAREKLAAMAKARGFEGRLVVLGAADIPPGDCRIEWADGGLVRDRAEIEAAIDEAVTRYIDARRGGNG</sequence>
<evidence type="ECO:0000313" key="3">
    <source>
        <dbReference type="EMBL" id="RAI33421.1"/>
    </source>
</evidence>
<keyword evidence="4" id="KW-1185">Reference proteome</keyword>
<dbReference type="GO" id="GO:0005829">
    <property type="term" value="C:cytosol"/>
    <property type="evidence" value="ECO:0007669"/>
    <property type="project" value="TreeGrafter"/>
</dbReference>
<gene>
    <name evidence="3" type="ORF">CH338_22580</name>
</gene>
<evidence type="ECO:0000313" key="4">
    <source>
        <dbReference type="Proteomes" id="UP000248863"/>
    </source>
</evidence>
<reference evidence="3 4" key="1">
    <citation type="submission" date="2017-07" db="EMBL/GenBank/DDBJ databases">
        <title>Draft Genome Sequences of Select Purple Nonsulfur Bacteria.</title>
        <authorList>
            <person name="Lasarre B."/>
            <person name="Mckinlay J.B."/>
        </authorList>
    </citation>
    <scope>NUCLEOTIDE SEQUENCE [LARGE SCALE GENOMIC DNA]</scope>
    <source>
        <strain evidence="3 4">DSM 11907</strain>
    </source>
</reference>
<evidence type="ECO:0000256" key="2">
    <source>
        <dbReference type="ARBA" id="ARBA00022927"/>
    </source>
</evidence>
<dbReference type="RefSeq" id="WP_111359340.1">
    <property type="nucleotide sequence ID" value="NZ_NHSK01000092.1"/>
</dbReference>
<organism evidence="3 4">
    <name type="scientific">Rhodoplanes elegans</name>
    <dbReference type="NCBI Taxonomy" id="29408"/>
    <lineage>
        <taxon>Bacteria</taxon>
        <taxon>Pseudomonadati</taxon>
        <taxon>Pseudomonadota</taxon>
        <taxon>Alphaproteobacteria</taxon>
        <taxon>Hyphomicrobiales</taxon>
        <taxon>Nitrobacteraceae</taxon>
        <taxon>Rhodoplanes</taxon>
    </lineage>
</organism>
<keyword evidence="1" id="KW-0813">Transport</keyword>
<dbReference type="OrthoDB" id="7304298at2"/>
<keyword evidence="2" id="KW-0653">Protein transport</keyword>